<comment type="caution">
    <text evidence="2">The sequence shown here is derived from an EMBL/GenBank/DDBJ whole genome shotgun (WGS) entry which is preliminary data.</text>
</comment>
<evidence type="ECO:0000313" key="2">
    <source>
        <dbReference type="EMBL" id="CAG8690014.1"/>
    </source>
</evidence>
<dbReference type="EMBL" id="CAJVPY010007994">
    <property type="protein sequence ID" value="CAG8690014.1"/>
    <property type="molecule type" value="Genomic_DNA"/>
</dbReference>
<feature type="domain" description="Helitron helicase-like" evidence="1">
    <location>
        <begin position="4"/>
        <end position="89"/>
    </location>
</feature>
<protein>
    <submittedName>
        <fullName evidence="2">25878_t:CDS:1</fullName>
    </submittedName>
</protein>
<dbReference type="Pfam" id="PF14214">
    <property type="entry name" value="Helitron_like_N"/>
    <property type="match status" value="1"/>
</dbReference>
<dbReference type="PANTHER" id="PTHR45786">
    <property type="entry name" value="DNA BINDING PROTEIN-LIKE"/>
    <property type="match status" value="1"/>
</dbReference>
<reference evidence="2" key="1">
    <citation type="submission" date="2021-06" db="EMBL/GenBank/DDBJ databases">
        <authorList>
            <person name="Kallberg Y."/>
            <person name="Tangrot J."/>
            <person name="Rosling A."/>
        </authorList>
    </citation>
    <scope>NUCLEOTIDE SEQUENCE</scope>
    <source>
        <strain evidence="2">MA453B</strain>
    </source>
</reference>
<dbReference type="AlphaFoldDB" id="A0A9N9ESW0"/>
<name>A0A9N9ESW0_9GLOM</name>
<feature type="non-terminal residue" evidence="2">
    <location>
        <position position="1"/>
    </location>
</feature>
<dbReference type="InterPro" id="IPR025476">
    <property type="entry name" value="Helitron_helicase-like"/>
</dbReference>
<evidence type="ECO:0000259" key="1">
    <source>
        <dbReference type="Pfam" id="PF14214"/>
    </source>
</evidence>
<dbReference type="PANTHER" id="PTHR45786:SF74">
    <property type="entry name" value="ATP-DEPENDENT DNA HELICASE"/>
    <property type="match status" value="1"/>
</dbReference>
<accession>A0A9N9ESW0</accession>
<gene>
    <name evidence="2" type="ORF">DERYTH_LOCUS12311</name>
</gene>
<dbReference type="Proteomes" id="UP000789405">
    <property type="component" value="Unassembled WGS sequence"/>
</dbReference>
<dbReference type="OrthoDB" id="2412489at2759"/>
<proteinExistence type="predicted"/>
<organism evidence="2 3">
    <name type="scientific">Dentiscutata erythropus</name>
    <dbReference type="NCBI Taxonomy" id="1348616"/>
    <lineage>
        <taxon>Eukaryota</taxon>
        <taxon>Fungi</taxon>
        <taxon>Fungi incertae sedis</taxon>
        <taxon>Mucoromycota</taxon>
        <taxon>Glomeromycotina</taxon>
        <taxon>Glomeromycetes</taxon>
        <taxon>Diversisporales</taxon>
        <taxon>Gigasporaceae</taxon>
        <taxon>Dentiscutata</taxon>
    </lineage>
</organism>
<keyword evidence="3" id="KW-1185">Reference proteome</keyword>
<evidence type="ECO:0000313" key="3">
    <source>
        <dbReference type="Proteomes" id="UP000789405"/>
    </source>
</evidence>
<sequence length="89" mass="10463">PTSSLLFYGGRLFQQYIVDNYVKIESTCLNYLRYNQNKIRQEHYQGLQDSFQLGIVNISDIGQRIILPSTFIGGFRNMYQRYQDVMALV</sequence>